<accession>A0A6J7FZN4</accession>
<protein>
    <submittedName>
        <fullName evidence="1">Unannotated protein</fullName>
    </submittedName>
</protein>
<organism evidence="1">
    <name type="scientific">freshwater metagenome</name>
    <dbReference type="NCBI Taxonomy" id="449393"/>
    <lineage>
        <taxon>unclassified sequences</taxon>
        <taxon>metagenomes</taxon>
        <taxon>ecological metagenomes</taxon>
    </lineage>
</organism>
<dbReference type="SUPFAM" id="SSF53335">
    <property type="entry name" value="S-adenosyl-L-methionine-dependent methyltransferases"/>
    <property type="match status" value="1"/>
</dbReference>
<proteinExistence type="predicted"/>
<evidence type="ECO:0000313" key="1">
    <source>
        <dbReference type="EMBL" id="CAB4901151.1"/>
    </source>
</evidence>
<name>A0A6J7FZN4_9ZZZZ</name>
<gene>
    <name evidence="1" type="ORF">UFOPK3564_00582</name>
</gene>
<dbReference type="EMBL" id="CAFBMK010000020">
    <property type="protein sequence ID" value="CAB4901151.1"/>
    <property type="molecule type" value="Genomic_DNA"/>
</dbReference>
<dbReference type="InterPro" id="IPR029063">
    <property type="entry name" value="SAM-dependent_MTases_sf"/>
</dbReference>
<sequence>MTRTALDYTVELDRTAGAGQDEETFLVRRPDGTEQRIRLHDYDLVYPVPGLYEEVVQRQLECASPATIVSRLADAVKAAGIEAGDVRVLDVGAGNGVIGEGLRDAGFRVPVASDALIEAREAAERDRPGLYAEYVIDDGTPEAFEQIGAAVRRHELNALTCAAALGPGHIPIERLIGVWGMLPPGSFIALTASTELVAEWGGAQVALNAVSGDDAPTEVVHTERFRHRLLMDGGSVDYDVIVGRKPA</sequence>
<reference evidence="1" key="1">
    <citation type="submission" date="2020-05" db="EMBL/GenBank/DDBJ databases">
        <authorList>
            <person name="Chiriac C."/>
            <person name="Salcher M."/>
            <person name="Ghai R."/>
            <person name="Kavagutti S V."/>
        </authorList>
    </citation>
    <scope>NUCLEOTIDE SEQUENCE</scope>
</reference>
<dbReference type="AlphaFoldDB" id="A0A6J7FZN4"/>